<dbReference type="AlphaFoldDB" id="A9V0Z5"/>
<evidence type="ECO:0000256" key="4">
    <source>
        <dbReference type="SAM" id="SignalP"/>
    </source>
</evidence>
<dbReference type="Pfam" id="PF14295">
    <property type="entry name" value="PAN_4"/>
    <property type="match status" value="1"/>
</dbReference>
<sequence>MVERMGVLGFGMARLLLGMLVGISGAAWADTTPRSTHCQGGINYPGNDLPNMPVPLVAANPELCYNLCQNTSGCNGFVYTAPAWPNPQHATCSFANGCCWLKSKLGQLEQNAVTCASSPTPQPHPEPRPITPAPANAKNILSVDPFLLAEAAVLIPLASAHAHVIVPPARWPNNAFLVTSSSTICALSCQAHMDKTTCTPQTWASSWPLAPLSDGRIVSKPSAPHTVSDYRLPPCPAHANRPSRMSFLFVKQIAAWSTIRSTIRAKCFGPSPLATTKQGENQRQQLKSTSSEPLRAHQASGRFLLNFASPFHIQGNCSLLTDVLGRGQDGAFISGMSGSWTTANWTSHPQHFYLNGYLTASGSLWLRNGSSLCLPYPTYRNGEGMPPNQDPISWSPTWSMQEVNAVANMWPCNVKEPVDQSTCFVNATKDGVVQDGSNPLCDKTIGDDAVEKLTRAMANRDATGQPFFMAVGFRKPHLAFRFPAPWRDVYPALDQIKIAAHPTQDPSMPAIAHHDPCLQSDPWTALPTNVSQTLRLEYYSCVSWMDSQVGRVLDLLEQGGHYNDTLVVFHSDHGWNLGEHGQYEKFTNWETGTRVPLVIRAPWIENSAGKVSDSLVELVDVYPTTIDVLGLPAPPDAQKLDGVSLKPILENASAEVRPYALSQYPRCPQFLGNETRYDENNVCLFVDRTRINFMGYSIRTDQWRYTEWVEWNGVDFKPEWDKLVAGELYNHTGDTNMDFDAFENYNEYDDQPDVVRQLSQMLHDAVASQ</sequence>
<dbReference type="InterPro" id="IPR000917">
    <property type="entry name" value="Sulfatase_N"/>
</dbReference>
<feature type="region of interest" description="Disordered" evidence="3">
    <location>
        <begin position="116"/>
        <end position="135"/>
    </location>
</feature>
<dbReference type="KEGG" id="mbr:MONBRDRAFT_32660"/>
<feature type="chain" id="PRO_5002744951" description="Sulfatase N-terminal domain-containing protein" evidence="4">
    <location>
        <begin position="30"/>
        <end position="769"/>
    </location>
</feature>
<dbReference type="GO" id="GO:0005764">
    <property type="term" value="C:lysosome"/>
    <property type="evidence" value="ECO:0000318"/>
    <property type="project" value="GO_Central"/>
</dbReference>
<dbReference type="InParanoid" id="A9V0Z5"/>
<evidence type="ECO:0000256" key="2">
    <source>
        <dbReference type="ARBA" id="ARBA00022801"/>
    </source>
</evidence>
<dbReference type="GO" id="GO:0046872">
    <property type="term" value="F:metal ion binding"/>
    <property type="evidence" value="ECO:0007669"/>
    <property type="project" value="UniProtKB-KW"/>
</dbReference>
<evidence type="ECO:0008006" key="9">
    <source>
        <dbReference type="Google" id="ProtNLM"/>
    </source>
</evidence>
<dbReference type="InterPro" id="IPR003609">
    <property type="entry name" value="Pan_app"/>
</dbReference>
<dbReference type="RefSeq" id="XP_001746456.1">
    <property type="nucleotide sequence ID" value="XM_001746404.1"/>
</dbReference>
<dbReference type="Gene3D" id="3.50.4.10">
    <property type="entry name" value="Hepatocyte Growth Factor"/>
    <property type="match status" value="1"/>
</dbReference>
<feature type="region of interest" description="Disordered" evidence="3">
    <location>
        <begin position="270"/>
        <end position="295"/>
    </location>
</feature>
<proteinExistence type="predicted"/>
<dbReference type="FunFam" id="3.40.720.10:FF:000232">
    <property type="entry name" value="Predicted protein"/>
    <property type="match status" value="1"/>
</dbReference>
<evidence type="ECO:0000259" key="5">
    <source>
        <dbReference type="Pfam" id="PF00884"/>
    </source>
</evidence>
<keyword evidence="4" id="KW-0732">Signal</keyword>
<name>A9V0Z5_MONBE</name>
<evidence type="ECO:0000259" key="6">
    <source>
        <dbReference type="Pfam" id="PF14295"/>
    </source>
</evidence>
<dbReference type="Pfam" id="PF00884">
    <property type="entry name" value="Sulfatase"/>
    <property type="match status" value="1"/>
</dbReference>
<keyword evidence="8" id="KW-1185">Reference proteome</keyword>
<dbReference type="GO" id="GO:0004423">
    <property type="term" value="F:iduronate-2-sulfatase activity"/>
    <property type="evidence" value="ECO:0000318"/>
    <property type="project" value="GO_Central"/>
</dbReference>
<keyword evidence="2" id="KW-0378">Hydrolase</keyword>
<evidence type="ECO:0000256" key="1">
    <source>
        <dbReference type="ARBA" id="ARBA00022723"/>
    </source>
</evidence>
<feature type="compositionally biased region" description="Polar residues" evidence="3">
    <location>
        <begin position="273"/>
        <end position="292"/>
    </location>
</feature>
<feature type="domain" description="Apple" evidence="6">
    <location>
        <begin position="42"/>
        <end position="102"/>
    </location>
</feature>
<dbReference type="STRING" id="81824.A9V0Z5"/>
<keyword evidence="1" id="KW-0479">Metal-binding</keyword>
<dbReference type="PANTHER" id="PTHR45953">
    <property type="entry name" value="IDURONATE 2-SULFATASE"/>
    <property type="match status" value="1"/>
</dbReference>
<reference evidence="7 8" key="1">
    <citation type="journal article" date="2008" name="Nature">
        <title>The genome of the choanoflagellate Monosiga brevicollis and the origin of metazoans.</title>
        <authorList>
            <consortium name="JGI Sequencing"/>
            <person name="King N."/>
            <person name="Westbrook M.J."/>
            <person name="Young S.L."/>
            <person name="Kuo A."/>
            <person name="Abedin M."/>
            <person name="Chapman J."/>
            <person name="Fairclough S."/>
            <person name="Hellsten U."/>
            <person name="Isogai Y."/>
            <person name="Letunic I."/>
            <person name="Marr M."/>
            <person name="Pincus D."/>
            <person name="Putnam N."/>
            <person name="Rokas A."/>
            <person name="Wright K.J."/>
            <person name="Zuzow R."/>
            <person name="Dirks W."/>
            <person name="Good M."/>
            <person name="Goodstein D."/>
            <person name="Lemons D."/>
            <person name="Li W."/>
            <person name="Lyons J.B."/>
            <person name="Morris A."/>
            <person name="Nichols S."/>
            <person name="Richter D.J."/>
            <person name="Salamov A."/>
            <person name="Bork P."/>
            <person name="Lim W.A."/>
            <person name="Manning G."/>
            <person name="Miller W.T."/>
            <person name="McGinnis W."/>
            <person name="Shapiro H."/>
            <person name="Tjian R."/>
            <person name="Grigoriev I.V."/>
            <person name="Rokhsar D."/>
        </authorList>
    </citation>
    <scope>NUCLEOTIDE SEQUENCE [LARGE SCALE GENOMIC DNA]</scope>
    <source>
        <strain evidence="8">MX1 / ATCC 50154</strain>
    </source>
</reference>
<evidence type="ECO:0000313" key="8">
    <source>
        <dbReference type="Proteomes" id="UP000001357"/>
    </source>
</evidence>
<gene>
    <name evidence="7" type="ORF">MONBRDRAFT_32660</name>
</gene>
<dbReference type="GeneID" id="5891629"/>
<feature type="signal peptide" evidence="4">
    <location>
        <begin position="1"/>
        <end position="29"/>
    </location>
</feature>
<feature type="compositionally biased region" description="Pro residues" evidence="3">
    <location>
        <begin position="120"/>
        <end position="132"/>
    </location>
</feature>
<dbReference type="OMA" id="NCNASEP"/>
<dbReference type="SUPFAM" id="SSF53649">
    <property type="entry name" value="Alkaline phosphatase-like"/>
    <property type="match status" value="1"/>
</dbReference>
<dbReference type="Gene3D" id="3.40.720.10">
    <property type="entry name" value="Alkaline Phosphatase, subunit A"/>
    <property type="match status" value="1"/>
</dbReference>
<accession>A9V0Z5</accession>
<feature type="domain" description="Sulfatase N-terminal" evidence="5">
    <location>
        <begin position="442"/>
        <end position="630"/>
    </location>
</feature>
<organism evidence="7 8">
    <name type="scientific">Monosiga brevicollis</name>
    <name type="common">Choanoflagellate</name>
    <dbReference type="NCBI Taxonomy" id="81824"/>
    <lineage>
        <taxon>Eukaryota</taxon>
        <taxon>Choanoflagellata</taxon>
        <taxon>Craspedida</taxon>
        <taxon>Salpingoecidae</taxon>
        <taxon>Monosiga</taxon>
    </lineage>
</organism>
<evidence type="ECO:0000256" key="3">
    <source>
        <dbReference type="SAM" id="MobiDB-lite"/>
    </source>
</evidence>
<dbReference type="eggNOG" id="KOG3731">
    <property type="taxonomic scope" value="Eukaryota"/>
</dbReference>
<evidence type="ECO:0000313" key="7">
    <source>
        <dbReference type="EMBL" id="EDQ88843.1"/>
    </source>
</evidence>
<dbReference type="PANTHER" id="PTHR45953:SF1">
    <property type="entry name" value="IDURONATE 2-SULFATASE"/>
    <property type="match status" value="1"/>
</dbReference>
<dbReference type="InterPro" id="IPR017850">
    <property type="entry name" value="Alkaline_phosphatase_core_sf"/>
</dbReference>
<dbReference type="Proteomes" id="UP000001357">
    <property type="component" value="Unassembled WGS sequence"/>
</dbReference>
<dbReference type="EMBL" id="CH991553">
    <property type="protein sequence ID" value="EDQ88843.1"/>
    <property type="molecule type" value="Genomic_DNA"/>
</dbReference>
<protein>
    <recommendedName>
        <fullName evidence="9">Sulfatase N-terminal domain-containing protein</fullName>
    </recommendedName>
</protein>